<dbReference type="Proteomes" id="UP000649617">
    <property type="component" value="Unassembled WGS sequence"/>
</dbReference>
<organism evidence="1 2">
    <name type="scientific">Symbiodinium pilosum</name>
    <name type="common">Dinoflagellate</name>
    <dbReference type="NCBI Taxonomy" id="2952"/>
    <lineage>
        <taxon>Eukaryota</taxon>
        <taxon>Sar</taxon>
        <taxon>Alveolata</taxon>
        <taxon>Dinophyceae</taxon>
        <taxon>Suessiales</taxon>
        <taxon>Symbiodiniaceae</taxon>
        <taxon>Symbiodinium</taxon>
    </lineage>
</organism>
<reference evidence="1" key="1">
    <citation type="submission" date="2021-02" db="EMBL/GenBank/DDBJ databases">
        <authorList>
            <person name="Dougan E. K."/>
            <person name="Rhodes N."/>
            <person name="Thang M."/>
            <person name="Chan C."/>
        </authorList>
    </citation>
    <scope>NUCLEOTIDE SEQUENCE</scope>
</reference>
<keyword evidence="2" id="KW-1185">Reference proteome</keyword>
<comment type="caution">
    <text evidence="1">The sequence shown here is derived from an EMBL/GenBank/DDBJ whole genome shotgun (WGS) entry which is preliminary data.</text>
</comment>
<dbReference type="EMBL" id="CAJNIZ010047249">
    <property type="protein sequence ID" value="CAE7764735.1"/>
    <property type="molecule type" value="Genomic_DNA"/>
</dbReference>
<protein>
    <submittedName>
        <fullName evidence="1">Uncharacterized protein</fullName>
    </submittedName>
</protein>
<gene>
    <name evidence="1" type="ORF">SPIL2461_LOCUS22396</name>
</gene>
<sequence>MQSEFDRGVHSIVTSDAYNDRNLVLVSGLNVDIAPPAGDMEAFPQTMFLPWAAFVQLSDGSQRVIEQDALVTLLHKQSTDNQDAMNIERGFEALYGQNEKRILFHNTRDNKLDEVRTV</sequence>
<dbReference type="OrthoDB" id="465311at2759"/>
<dbReference type="AlphaFoldDB" id="A0A812Y8P4"/>
<proteinExistence type="predicted"/>
<accession>A0A812Y8P4</accession>
<name>A0A812Y8P4_SYMPI</name>
<evidence type="ECO:0000313" key="2">
    <source>
        <dbReference type="Proteomes" id="UP000649617"/>
    </source>
</evidence>
<evidence type="ECO:0000313" key="1">
    <source>
        <dbReference type="EMBL" id="CAE7764735.1"/>
    </source>
</evidence>